<feature type="compositionally biased region" description="Basic and acidic residues" evidence="3">
    <location>
        <begin position="234"/>
        <end position="251"/>
    </location>
</feature>
<evidence type="ECO:0000256" key="3">
    <source>
        <dbReference type="SAM" id="MobiDB-lite"/>
    </source>
</evidence>
<feature type="domain" description="HECT" evidence="4">
    <location>
        <begin position="336"/>
        <end position="662"/>
    </location>
</feature>
<keyword evidence="1" id="KW-0808">Transferase</keyword>
<evidence type="ECO:0000313" key="6">
    <source>
        <dbReference type="Proteomes" id="UP001501940"/>
    </source>
</evidence>
<sequence length="662" mass="73431">MSKTCPELLREAANLIEEALNRTPPAPAAQSQQIPAAPARNVTPVQAEVARLFAPYNGGARRNMTRRSAQVQVSRRSYTHTVCCLADHKADKVPSVQLKADLLTSGLGEQKVTFSGSDNDPMVITNKLMEVFPKLKEGGGFEFLKIVGSTRSRNLVLLPCPSTGYTLAYLKDPSTMIGQATIYIRPLQQDLPIDCESSQTASGPVIPCITCQKEVPFSEMKLHRLRCNGTPMLESEREQEGGRSEETDRETAPVSDSVPVRPGTSADSAVVPAVIDEDLDHKETDSEWKLIKEPAQAAKVFKENLLREHASGKPLKMKMDVRDSEEDRERELLSFYKQPQEWACPLHCSLLGDVAVGEGVMRYFMTAIISKLQFGFSLDLGGMGRTLLFEGEPDHLVPATSEVLIESDLFRVAGRMLAHSFLHDGPHVTGLSPAVVHVLFNGDPETATVVTEDCPDLHIRSIIKLLEHEELTPQQKDTVSDLSLSWDLPAVNKTNRRWLHNKLLLHAVIGRTMRQIKQLRKGLKDVMVWPLLTSRPDVVSLLFPKMAEMQFTPQMLLEKITWPAEDSDDEDFDIESTCRITGFLRMFIETASSGTLAQLLTFWVGWEKLPPELKVEVSGGTLPTSSTCFETLKLPAHFKTYVDFEEALVSAISSAQTGFGLL</sequence>
<accession>A0AAQ5ZSD7</accession>
<reference evidence="5" key="3">
    <citation type="submission" date="2025-09" db="UniProtKB">
        <authorList>
            <consortium name="Ensembl"/>
        </authorList>
    </citation>
    <scope>IDENTIFICATION</scope>
</reference>
<evidence type="ECO:0000313" key="5">
    <source>
        <dbReference type="Ensembl" id="ENSAOCP00000067727.1"/>
    </source>
</evidence>
<dbReference type="InterPro" id="IPR035983">
    <property type="entry name" value="Hect_E3_ubiquitin_ligase"/>
</dbReference>
<name>A0AAQ5ZSD7_AMPOC</name>
<proteinExistence type="predicted"/>
<keyword evidence="6" id="KW-1185">Reference proteome</keyword>
<dbReference type="KEGG" id="aoce:118470840"/>
<feature type="region of interest" description="Disordered" evidence="3">
    <location>
        <begin position="228"/>
        <end position="273"/>
    </location>
</feature>
<reference evidence="5 6" key="1">
    <citation type="submission" date="2022-01" db="EMBL/GenBank/DDBJ databases">
        <title>A chromosome-scale genome assembly of the false clownfish, Amphiprion ocellaris.</title>
        <authorList>
            <person name="Ryu T."/>
        </authorList>
    </citation>
    <scope>NUCLEOTIDE SEQUENCE [LARGE SCALE GENOMIC DNA]</scope>
</reference>
<reference evidence="5" key="2">
    <citation type="submission" date="2025-08" db="UniProtKB">
        <authorList>
            <consortium name="Ensembl"/>
        </authorList>
    </citation>
    <scope>IDENTIFICATION</scope>
</reference>
<dbReference type="Proteomes" id="UP001501940">
    <property type="component" value="Chromosome 12"/>
</dbReference>
<dbReference type="SUPFAM" id="SSF56204">
    <property type="entry name" value="Hect, E3 ligase catalytic domain"/>
    <property type="match status" value="1"/>
</dbReference>
<dbReference type="GeneID" id="118470840"/>
<dbReference type="Pfam" id="PF00632">
    <property type="entry name" value="HECT"/>
    <property type="match status" value="1"/>
</dbReference>
<evidence type="ECO:0000259" key="4">
    <source>
        <dbReference type="SMART" id="SM00119"/>
    </source>
</evidence>
<dbReference type="Gene3D" id="3.30.2410.10">
    <property type="entry name" value="Hect, E3 ligase catalytic domain"/>
    <property type="match status" value="1"/>
</dbReference>
<dbReference type="RefSeq" id="XP_054871980.1">
    <property type="nucleotide sequence ID" value="XM_055016005.1"/>
</dbReference>
<evidence type="ECO:0000256" key="2">
    <source>
        <dbReference type="ARBA" id="ARBA00022786"/>
    </source>
</evidence>
<dbReference type="Gene3D" id="3.90.1750.10">
    <property type="entry name" value="Hect, E3 ligase catalytic domains"/>
    <property type="match status" value="1"/>
</dbReference>
<evidence type="ECO:0000256" key="1">
    <source>
        <dbReference type="ARBA" id="ARBA00022679"/>
    </source>
</evidence>
<dbReference type="GO" id="GO:0004842">
    <property type="term" value="F:ubiquitin-protein transferase activity"/>
    <property type="evidence" value="ECO:0007669"/>
    <property type="project" value="InterPro"/>
</dbReference>
<keyword evidence="2" id="KW-0833">Ubl conjugation pathway</keyword>
<dbReference type="InterPro" id="IPR000569">
    <property type="entry name" value="HECT_dom"/>
</dbReference>
<dbReference type="Ensembl" id="ENSAOCT00000047829.1">
    <property type="protein sequence ID" value="ENSAOCP00000067727.1"/>
    <property type="gene ID" value="ENSAOCG00000026796.1"/>
</dbReference>
<protein>
    <recommendedName>
        <fullName evidence="4">HECT domain-containing protein</fullName>
    </recommendedName>
</protein>
<dbReference type="SMART" id="SM00119">
    <property type="entry name" value="HECTc"/>
    <property type="match status" value="1"/>
</dbReference>
<dbReference type="AlphaFoldDB" id="A0AAQ5ZSD7"/>
<dbReference type="GeneTree" id="ENSGT00400000024202"/>
<organism evidence="5 6">
    <name type="scientific">Amphiprion ocellaris</name>
    <name type="common">Clown anemonefish</name>
    <dbReference type="NCBI Taxonomy" id="80972"/>
    <lineage>
        <taxon>Eukaryota</taxon>
        <taxon>Metazoa</taxon>
        <taxon>Chordata</taxon>
        <taxon>Craniata</taxon>
        <taxon>Vertebrata</taxon>
        <taxon>Euteleostomi</taxon>
        <taxon>Actinopterygii</taxon>
        <taxon>Neopterygii</taxon>
        <taxon>Teleostei</taxon>
        <taxon>Neoteleostei</taxon>
        <taxon>Acanthomorphata</taxon>
        <taxon>Ovalentaria</taxon>
        <taxon>Pomacentridae</taxon>
        <taxon>Amphiprion</taxon>
    </lineage>
</organism>